<evidence type="ECO:0000256" key="1">
    <source>
        <dbReference type="SAM" id="Phobius"/>
    </source>
</evidence>
<dbReference type="AlphaFoldDB" id="D0W9H7"/>
<keyword evidence="1" id="KW-1133">Transmembrane helix</keyword>
<gene>
    <name evidence="2" type="ORF">NEILACOT_04189</name>
</gene>
<evidence type="ECO:0000313" key="2">
    <source>
        <dbReference type="EMBL" id="EEZ75772.1"/>
    </source>
</evidence>
<name>D0W9H7_NEILA</name>
<organism evidence="2 3">
    <name type="scientific">Neisseria lactamica ATCC 23970</name>
    <dbReference type="NCBI Taxonomy" id="546265"/>
    <lineage>
        <taxon>Bacteria</taxon>
        <taxon>Pseudomonadati</taxon>
        <taxon>Pseudomonadota</taxon>
        <taxon>Betaproteobacteria</taxon>
        <taxon>Neisseriales</taxon>
        <taxon>Neisseriaceae</taxon>
        <taxon>Neisseria</taxon>
    </lineage>
</organism>
<accession>D0W9H7</accession>
<dbReference type="Proteomes" id="UP000003843">
    <property type="component" value="Unassembled WGS sequence"/>
</dbReference>
<keyword evidence="1" id="KW-0812">Transmembrane</keyword>
<reference evidence="2 3" key="1">
    <citation type="submission" date="2009-10" db="EMBL/GenBank/DDBJ databases">
        <authorList>
            <person name="Weinstock G."/>
            <person name="Sodergren E."/>
            <person name="Clifton S."/>
            <person name="Fulton L."/>
            <person name="Fulton B."/>
            <person name="Courtney L."/>
            <person name="Fronick C."/>
            <person name="Harrison M."/>
            <person name="Strong C."/>
            <person name="Farmer C."/>
            <person name="Delahaunty K."/>
            <person name="Markovic C."/>
            <person name="Hall O."/>
            <person name="Minx P."/>
            <person name="Tomlinson C."/>
            <person name="Mitreva M."/>
            <person name="Nelson J."/>
            <person name="Hou S."/>
            <person name="Wollam A."/>
            <person name="Pepin K.H."/>
            <person name="Johnson M."/>
            <person name="Bhonagiri V."/>
            <person name="Nash W.E."/>
            <person name="Warren W."/>
            <person name="Chinwalla A."/>
            <person name="Mardis E.R."/>
            <person name="Wilson R.K."/>
        </authorList>
    </citation>
    <scope>NUCLEOTIDE SEQUENCE [LARGE SCALE GENOMIC DNA]</scope>
    <source>
        <strain evidence="2 3">ATCC 23970</strain>
    </source>
</reference>
<feature type="transmembrane region" description="Helical" evidence="1">
    <location>
        <begin position="21"/>
        <end position="39"/>
    </location>
</feature>
<dbReference type="EMBL" id="ACEQ02000012">
    <property type="protein sequence ID" value="EEZ75772.1"/>
    <property type="molecule type" value="Genomic_DNA"/>
</dbReference>
<evidence type="ECO:0000313" key="3">
    <source>
        <dbReference type="Proteomes" id="UP000003843"/>
    </source>
</evidence>
<keyword evidence="1" id="KW-0472">Membrane</keyword>
<sequence length="76" mass="9076">MTVGGVWWCGAYDGALRGFRLEYIIFFAGGGFLHYWMILREGGVWGFGLVWADWWRRQYSKIIWKFRGFGFPRSRE</sequence>
<proteinExistence type="predicted"/>
<comment type="caution">
    <text evidence="2">The sequence shown here is derived from an EMBL/GenBank/DDBJ whole genome shotgun (WGS) entry which is preliminary data.</text>
</comment>
<protein>
    <submittedName>
        <fullName evidence="2">Uncharacterized protein</fullName>
    </submittedName>
</protein>